<dbReference type="Proteomes" id="UP000494216">
    <property type="component" value="Unassembled WGS sequence"/>
</dbReference>
<evidence type="ECO:0000313" key="1">
    <source>
        <dbReference type="EMBL" id="CAA9889431.1"/>
    </source>
</evidence>
<organism evidence="1 2">
    <name type="scientific">Candidatus Methylobacter favarea</name>
    <dbReference type="NCBI Taxonomy" id="2707345"/>
    <lineage>
        <taxon>Bacteria</taxon>
        <taxon>Pseudomonadati</taxon>
        <taxon>Pseudomonadota</taxon>
        <taxon>Gammaproteobacteria</taxon>
        <taxon>Methylococcales</taxon>
        <taxon>Methylococcaceae</taxon>
        <taxon>Methylobacter</taxon>
    </lineage>
</organism>
<evidence type="ECO:0000313" key="2">
    <source>
        <dbReference type="Proteomes" id="UP000494216"/>
    </source>
</evidence>
<dbReference type="RefSeq" id="WP_174624456.1">
    <property type="nucleotide sequence ID" value="NZ_CADCXN010000003.1"/>
</dbReference>
<accession>A0A8S0XH59</accession>
<dbReference type="AlphaFoldDB" id="A0A8S0XH59"/>
<keyword evidence="2" id="KW-1185">Reference proteome</keyword>
<sequence length="82" mass="9361">MITRYSSRQTPLDGSFLNQKLQSAQCYDRIAGYFRSSIFEVAGEALDSVSGKIRVICNSDLEAVWKLSRQAKRFTMMRVMAM</sequence>
<protein>
    <submittedName>
        <fullName evidence="1">Uncharacterized protein</fullName>
    </submittedName>
</protein>
<reference evidence="1 2" key="1">
    <citation type="submission" date="2020-02" db="EMBL/GenBank/DDBJ databases">
        <authorList>
            <person name="Hogendoorn C."/>
        </authorList>
    </citation>
    <scope>NUCLEOTIDE SEQUENCE [LARGE SCALE GENOMIC DNA]</scope>
    <source>
        <strain evidence="1">METHB21</strain>
    </source>
</reference>
<comment type="caution">
    <text evidence="1">The sequence shown here is derived from an EMBL/GenBank/DDBJ whole genome shotgun (WGS) entry which is preliminary data.</text>
</comment>
<gene>
    <name evidence="1" type="ORF">METHB2_1000001</name>
</gene>
<name>A0A8S0XH59_9GAMM</name>
<proteinExistence type="predicted"/>
<dbReference type="EMBL" id="CADCXN010000003">
    <property type="protein sequence ID" value="CAA9889431.1"/>
    <property type="molecule type" value="Genomic_DNA"/>
</dbReference>